<dbReference type="STRING" id="1936003.STSP2_02502"/>
<gene>
    <name evidence="2" type="ORF">STSP2_02502</name>
</gene>
<evidence type="ECO:0000259" key="1">
    <source>
        <dbReference type="Pfam" id="PF03819"/>
    </source>
</evidence>
<keyword evidence="2" id="KW-0378">Hydrolase</keyword>
<sequence>MEIKQFQEWISNKYEQRDLERGTPATFMWFVEEVGELATALAEDDFENKQEEFADVLAWLCTLANINGIDLDKACTKKYVENDIEGFK</sequence>
<dbReference type="KEGG" id="alus:STSP2_02502"/>
<dbReference type="PIRSF" id="PIRSF036521">
    <property type="entry name" value="UCP036521_pph"/>
    <property type="match status" value="1"/>
</dbReference>
<reference evidence="3" key="1">
    <citation type="submission" date="2017-02" db="EMBL/GenBank/DDBJ databases">
        <title>Comparative genomics and description of representatives of a novel lineage of planctomycetes thriving in anoxic sediments.</title>
        <authorList>
            <person name="Spring S."/>
            <person name="Bunk B."/>
            <person name="Sproer C."/>
        </authorList>
    </citation>
    <scope>NUCLEOTIDE SEQUENCE [LARGE SCALE GENOMIC DNA]</scope>
    <source>
        <strain evidence="3">ST-NAGAB-D1</strain>
    </source>
</reference>
<accession>A0A1U9NN28</accession>
<dbReference type="GO" id="GO:0016787">
    <property type="term" value="F:hydrolase activity"/>
    <property type="evidence" value="ECO:0007669"/>
    <property type="project" value="UniProtKB-KW"/>
</dbReference>
<dbReference type="SUPFAM" id="SSF101386">
    <property type="entry name" value="all-alpha NTP pyrophosphatases"/>
    <property type="match status" value="1"/>
</dbReference>
<name>A0A1U9NN28_9BACT</name>
<protein>
    <submittedName>
        <fullName evidence="2">MazG nucleotide pyrophosphohydrolase domain protein</fullName>
    </submittedName>
</protein>
<dbReference type="OrthoDB" id="280497at2"/>
<dbReference type="InterPro" id="IPR004518">
    <property type="entry name" value="MazG-like_dom"/>
</dbReference>
<dbReference type="CDD" id="cd11535">
    <property type="entry name" value="NTP-PPase_SsMazG"/>
    <property type="match status" value="1"/>
</dbReference>
<evidence type="ECO:0000313" key="3">
    <source>
        <dbReference type="Proteomes" id="UP000189674"/>
    </source>
</evidence>
<dbReference type="PANTHER" id="PTHR42702">
    <property type="entry name" value="NUCLEOTIDE PYROPHOSPHOHYDROLASE"/>
    <property type="match status" value="1"/>
</dbReference>
<organism evidence="2 3">
    <name type="scientific">Anaerohalosphaera lusitana</name>
    <dbReference type="NCBI Taxonomy" id="1936003"/>
    <lineage>
        <taxon>Bacteria</taxon>
        <taxon>Pseudomonadati</taxon>
        <taxon>Planctomycetota</taxon>
        <taxon>Phycisphaerae</taxon>
        <taxon>Sedimentisphaerales</taxon>
        <taxon>Anaerohalosphaeraceae</taxon>
        <taxon>Anaerohalosphaera</taxon>
    </lineage>
</organism>
<dbReference type="Pfam" id="PF03819">
    <property type="entry name" value="MazG"/>
    <property type="match status" value="1"/>
</dbReference>
<dbReference type="EMBL" id="CP019791">
    <property type="protein sequence ID" value="AQT69313.1"/>
    <property type="molecule type" value="Genomic_DNA"/>
</dbReference>
<keyword evidence="3" id="KW-1185">Reference proteome</keyword>
<dbReference type="PANTHER" id="PTHR42702:SF1">
    <property type="entry name" value="REGULATORY PROTEIN FOR BETA-LACTAMASE"/>
    <property type="match status" value="1"/>
</dbReference>
<dbReference type="AlphaFoldDB" id="A0A1U9NN28"/>
<dbReference type="RefSeq" id="WP_146663010.1">
    <property type="nucleotide sequence ID" value="NZ_CP019791.1"/>
</dbReference>
<dbReference type="InterPro" id="IPR011411">
    <property type="entry name" value="MazG-related_YvdC"/>
</dbReference>
<evidence type="ECO:0000313" key="2">
    <source>
        <dbReference type="EMBL" id="AQT69313.1"/>
    </source>
</evidence>
<proteinExistence type="predicted"/>
<dbReference type="Gene3D" id="1.10.287.1080">
    <property type="entry name" value="MazG-like"/>
    <property type="match status" value="1"/>
</dbReference>
<dbReference type="Proteomes" id="UP000189674">
    <property type="component" value="Chromosome"/>
</dbReference>
<feature type="domain" description="NTP pyrophosphohydrolase MazG-like" evidence="1">
    <location>
        <begin position="27"/>
        <end position="78"/>
    </location>
</feature>